<proteinExistence type="predicted"/>
<dbReference type="Proteomes" id="UP001597111">
    <property type="component" value="Unassembled WGS sequence"/>
</dbReference>
<dbReference type="AlphaFoldDB" id="A0ABD6BA01"/>
<accession>A0ABD6BA01</accession>
<evidence type="ECO:0000313" key="2">
    <source>
        <dbReference type="Proteomes" id="UP001597111"/>
    </source>
</evidence>
<dbReference type="RefSeq" id="WP_379730388.1">
    <property type="nucleotide sequence ID" value="NZ_JBHSWZ010000002.1"/>
</dbReference>
<keyword evidence="2" id="KW-1185">Reference proteome</keyword>
<comment type="caution">
    <text evidence="1">The sequence shown here is derived from an EMBL/GenBank/DDBJ whole genome shotgun (WGS) entry which is preliminary data.</text>
</comment>
<sequence>MATDAPIDDVVAACEAGVEYRGERRGFDKQRGVPDSVFWLRPADDRLNCQPLPVLIELEGTFAGAASDFEKFAARHDDTEYQYHLEWPVVGATSRDRVVESMRYEIIGIRANQLANSHSISEGVMHEEFKSWFDRFAPKFETSATVRDHLSPPIVDWSIAFRMFGHRYEVQVPFFIGDGSEVDSDVLRHVSTPTIPTVVVVNGKHDQRDITTAYHDTVVEFPSIHPIRFKS</sequence>
<evidence type="ECO:0000313" key="1">
    <source>
        <dbReference type="EMBL" id="MFD1527717.1"/>
    </source>
</evidence>
<name>A0ABD6BA01_9EURY</name>
<organism evidence="1 2">
    <name type="scientific">Halolamina salina</name>
    <dbReference type="NCBI Taxonomy" id="1220023"/>
    <lineage>
        <taxon>Archaea</taxon>
        <taxon>Methanobacteriati</taxon>
        <taxon>Methanobacteriota</taxon>
        <taxon>Stenosarchaea group</taxon>
        <taxon>Halobacteria</taxon>
        <taxon>Halobacteriales</taxon>
        <taxon>Haloferacaceae</taxon>
    </lineage>
</organism>
<dbReference type="EMBL" id="JBHUDH010000254">
    <property type="protein sequence ID" value="MFD1527717.1"/>
    <property type="molecule type" value="Genomic_DNA"/>
</dbReference>
<reference evidence="1 2" key="1">
    <citation type="journal article" date="2019" name="Int. J. Syst. Evol. Microbiol.">
        <title>The Global Catalogue of Microorganisms (GCM) 10K type strain sequencing project: providing services to taxonomists for standard genome sequencing and annotation.</title>
        <authorList>
            <consortium name="The Broad Institute Genomics Platform"/>
            <consortium name="The Broad Institute Genome Sequencing Center for Infectious Disease"/>
            <person name="Wu L."/>
            <person name="Ma J."/>
        </authorList>
    </citation>
    <scope>NUCLEOTIDE SEQUENCE [LARGE SCALE GENOMIC DNA]</scope>
    <source>
        <strain evidence="1 2">CGMCC 1.12285</strain>
    </source>
</reference>
<gene>
    <name evidence="1" type="ORF">ACFR9S_15670</name>
</gene>
<protein>
    <submittedName>
        <fullName evidence="1">Uncharacterized protein</fullName>
    </submittedName>
</protein>